<keyword evidence="3" id="KW-1185">Reference proteome</keyword>
<feature type="compositionally biased region" description="Polar residues" evidence="1">
    <location>
        <begin position="243"/>
        <end position="258"/>
    </location>
</feature>
<feature type="compositionally biased region" description="Acidic residues" evidence="1">
    <location>
        <begin position="156"/>
        <end position="167"/>
    </location>
</feature>
<dbReference type="STRING" id="154538.A0A1M2VQZ9"/>
<dbReference type="EMBL" id="MNAD01000839">
    <property type="protein sequence ID" value="OJT09988.1"/>
    <property type="molecule type" value="Genomic_DNA"/>
</dbReference>
<accession>A0A1M2VQZ9</accession>
<feature type="region of interest" description="Disordered" evidence="1">
    <location>
        <begin position="1"/>
        <end position="191"/>
    </location>
</feature>
<reference evidence="2 3" key="1">
    <citation type="submission" date="2016-10" db="EMBL/GenBank/DDBJ databases">
        <title>Genome sequence of the basidiomycete white-rot fungus Trametes pubescens.</title>
        <authorList>
            <person name="Makela M.R."/>
            <person name="Granchi Z."/>
            <person name="Peng M."/>
            <person name="De Vries R.P."/>
            <person name="Grigoriev I."/>
            <person name="Riley R."/>
            <person name="Hilden K."/>
        </authorList>
    </citation>
    <scope>NUCLEOTIDE SEQUENCE [LARGE SCALE GENOMIC DNA]</scope>
    <source>
        <strain evidence="2 3">FBCC735</strain>
    </source>
</reference>
<comment type="caution">
    <text evidence="2">The sequence shown here is derived from an EMBL/GenBank/DDBJ whole genome shotgun (WGS) entry which is preliminary data.</text>
</comment>
<name>A0A1M2VQZ9_TRAPU</name>
<protein>
    <submittedName>
        <fullName evidence="2">Uncharacterized protein</fullName>
    </submittedName>
</protein>
<proteinExistence type="predicted"/>
<feature type="compositionally biased region" description="Basic and acidic residues" evidence="1">
    <location>
        <begin position="1"/>
        <end position="11"/>
    </location>
</feature>
<gene>
    <name evidence="2" type="ORF">TRAPUB_13528</name>
</gene>
<feature type="compositionally biased region" description="Polar residues" evidence="1">
    <location>
        <begin position="76"/>
        <end position="88"/>
    </location>
</feature>
<feature type="region of interest" description="Disordered" evidence="1">
    <location>
        <begin position="413"/>
        <end position="436"/>
    </location>
</feature>
<sequence>MAPLPLDRDEYSQGVHTSQGWVVPPGELEVGDPIASSAFQHPDSGHNAEPNIWHQQPRRSAPLQFDQGDFQPSYAEPTSQWSQATGSSEELGLDQLEDAFMCGDPSDTFMPGQELPSREEPQEIPPPGRVDKGKGRATNVEDGASDDADKRSNNSVDEEGSTSEMDTDTPQVSRKSSYGGKPRTDDSGTMNPDVALLMLQKLDAVIGVMRECVSTVKESCEGSKRFQETITNQLMTFKGALGTSESSPGTRRNGEASNTSKKTKSTTTKGSDRKVAERLAKLRGDGPPAADEQDAGASRLRERVRYHLRTLLKCQDPQELAARFPPLTDEEVESYMTPDGKVVCSPDNYRIDFEHPWKKFKFNIEAREVAIRTFVRKAESGAFANDPVPPELLTPEAVGKVLDVYMNTLRRTYRDRQKPPSQETLDEAKRRASQTSRTNTIYRARRFITLNTPRLRRHACLFERLSAVNMSGDETDGSQVHHPPVYRIVIAVWQSLELRTFLWILDLWYIERWENPPHGRRTGGNPPRTRVLRGDSKRVRGVAPVGLWRNCYNAEWLATLSGWEVDLLEIVDEDYPFGLHVSTAGEM</sequence>
<evidence type="ECO:0000313" key="2">
    <source>
        <dbReference type="EMBL" id="OJT09988.1"/>
    </source>
</evidence>
<evidence type="ECO:0000256" key="1">
    <source>
        <dbReference type="SAM" id="MobiDB-lite"/>
    </source>
</evidence>
<organism evidence="2 3">
    <name type="scientific">Trametes pubescens</name>
    <name type="common">White-rot fungus</name>
    <dbReference type="NCBI Taxonomy" id="154538"/>
    <lineage>
        <taxon>Eukaryota</taxon>
        <taxon>Fungi</taxon>
        <taxon>Dikarya</taxon>
        <taxon>Basidiomycota</taxon>
        <taxon>Agaricomycotina</taxon>
        <taxon>Agaricomycetes</taxon>
        <taxon>Polyporales</taxon>
        <taxon>Polyporaceae</taxon>
        <taxon>Trametes</taxon>
    </lineage>
</organism>
<feature type="region of interest" description="Disordered" evidence="1">
    <location>
        <begin position="240"/>
        <end position="274"/>
    </location>
</feature>
<evidence type="ECO:0000313" key="3">
    <source>
        <dbReference type="Proteomes" id="UP000184267"/>
    </source>
</evidence>
<dbReference type="Proteomes" id="UP000184267">
    <property type="component" value="Unassembled WGS sequence"/>
</dbReference>
<dbReference type="OrthoDB" id="2731524at2759"/>
<dbReference type="AlphaFoldDB" id="A0A1M2VQZ9"/>